<reference evidence="3" key="1">
    <citation type="submission" date="2017-02" db="UniProtKB">
        <authorList>
            <consortium name="WormBaseParasite"/>
        </authorList>
    </citation>
    <scope>IDENTIFICATION</scope>
</reference>
<sequence length="39" mass="4113">MVGSAAPQPISRTDLLMNTTSSGLESTKLHKSIAPSHTF</sequence>
<keyword evidence="2" id="KW-1185">Reference proteome</keyword>
<dbReference type="AlphaFoldDB" id="A0A0M3HGB5"/>
<dbReference type="WBParaSite" id="ALUE_0000056001-mRNA-1">
    <property type="protein sequence ID" value="ALUE_0000056001-mRNA-1"/>
    <property type="gene ID" value="ALUE_0000056001"/>
</dbReference>
<evidence type="ECO:0000313" key="2">
    <source>
        <dbReference type="Proteomes" id="UP000036681"/>
    </source>
</evidence>
<feature type="compositionally biased region" description="Polar residues" evidence="1">
    <location>
        <begin position="16"/>
        <end position="25"/>
    </location>
</feature>
<organism evidence="2 3">
    <name type="scientific">Ascaris lumbricoides</name>
    <name type="common">Giant roundworm</name>
    <dbReference type="NCBI Taxonomy" id="6252"/>
    <lineage>
        <taxon>Eukaryota</taxon>
        <taxon>Metazoa</taxon>
        <taxon>Ecdysozoa</taxon>
        <taxon>Nematoda</taxon>
        <taxon>Chromadorea</taxon>
        <taxon>Rhabditida</taxon>
        <taxon>Spirurina</taxon>
        <taxon>Ascaridomorpha</taxon>
        <taxon>Ascaridoidea</taxon>
        <taxon>Ascarididae</taxon>
        <taxon>Ascaris</taxon>
    </lineage>
</organism>
<evidence type="ECO:0000256" key="1">
    <source>
        <dbReference type="SAM" id="MobiDB-lite"/>
    </source>
</evidence>
<protein>
    <submittedName>
        <fullName evidence="3">Uncharacterized protein</fullName>
    </submittedName>
</protein>
<proteinExistence type="predicted"/>
<evidence type="ECO:0000313" key="3">
    <source>
        <dbReference type="WBParaSite" id="ALUE_0000056001-mRNA-1"/>
    </source>
</evidence>
<accession>A0A0M3HGB5</accession>
<feature type="region of interest" description="Disordered" evidence="1">
    <location>
        <begin position="1"/>
        <end position="39"/>
    </location>
</feature>
<name>A0A0M3HGB5_ASCLU</name>
<dbReference type="Proteomes" id="UP000036681">
    <property type="component" value="Unplaced"/>
</dbReference>